<dbReference type="AlphaFoldDB" id="A0A8J3D1A1"/>
<evidence type="ECO:0008006" key="4">
    <source>
        <dbReference type="Google" id="ProtNLM"/>
    </source>
</evidence>
<reference evidence="2" key="1">
    <citation type="journal article" date="2014" name="Int. J. Syst. Evol. Microbiol.">
        <title>Complete genome sequence of Corynebacterium casei LMG S-19264T (=DSM 44701T), isolated from a smear-ripened cheese.</title>
        <authorList>
            <consortium name="US DOE Joint Genome Institute (JGI-PGF)"/>
            <person name="Walter F."/>
            <person name="Albersmeier A."/>
            <person name="Kalinowski J."/>
            <person name="Ruckert C."/>
        </authorList>
    </citation>
    <scope>NUCLEOTIDE SEQUENCE</scope>
    <source>
        <strain evidence="2">KCTC 23224</strain>
    </source>
</reference>
<feature type="chain" id="PRO_5035194275" description="DUF2490 domain-containing protein" evidence="1">
    <location>
        <begin position="22"/>
        <end position="252"/>
    </location>
</feature>
<dbReference type="EMBL" id="BMYF01000022">
    <property type="protein sequence ID" value="GHB48466.1"/>
    <property type="molecule type" value="Genomic_DNA"/>
</dbReference>
<accession>A0A8J3D1A1</accession>
<gene>
    <name evidence="2" type="ORF">GCM10008106_31600</name>
</gene>
<dbReference type="RefSeq" id="WP_189584917.1">
    <property type="nucleotide sequence ID" value="NZ_BMYF01000022.1"/>
</dbReference>
<reference evidence="2" key="2">
    <citation type="submission" date="2020-09" db="EMBL/GenBank/DDBJ databases">
        <authorList>
            <person name="Sun Q."/>
            <person name="Kim S."/>
        </authorList>
    </citation>
    <scope>NUCLEOTIDE SEQUENCE</scope>
    <source>
        <strain evidence="2">KCTC 23224</strain>
    </source>
</reference>
<dbReference type="Proteomes" id="UP000642809">
    <property type="component" value="Unassembled WGS sequence"/>
</dbReference>
<organism evidence="2 3">
    <name type="scientific">Mongoliitalea lutea</name>
    <dbReference type="NCBI Taxonomy" id="849756"/>
    <lineage>
        <taxon>Bacteria</taxon>
        <taxon>Pseudomonadati</taxon>
        <taxon>Bacteroidota</taxon>
        <taxon>Cytophagia</taxon>
        <taxon>Cytophagales</taxon>
        <taxon>Cyclobacteriaceae</taxon>
        <taxon>Mongoliitalea</taxon>
    </lineage>
</organism>
<evidence type="ECO:0000313" key="2">
    <source>
        <dbReference type="EMBL" id="GHB48466.1"/>
    </source>
</evidence>
<proteinExistence type="predicted"/>
<keyword evidence="3" id="KW-1185">Reference proteome</keyword>
<name>A0A8J3D1A1_9BACT</name>
<comment type="caution">
    <text evidence="2">The sequence shown here is derived from an EMBL/GenBank/DDBJ whole genome shotgun (WGS) entry which is preliminary data.</text>
</comment>
<evidence type="ECO:0000256" key="1">
    <source>
        <dbReference type="SAM" id="SignalP"/>
    </source>
</evidence>
<feature type="signal peptide" evidence="1">
    <location>
        <begin position="1"/>
        <end position="21"/>
    </location>
</feature>
<evidence type="ECO:0000313" key="3">
    <source>
        <dbReference type="Proteomes" id="UP000642809"/>
    </source>
</evidence>
<sequence>MKTIRILLVFLCFQTASYAQRDVSFAYETWWGVMTSTQISNRLAIWNDAHFVNDLFFIYRTGLTFHNLSDNLVTTVGYGYLRLGDPFSEGRLRRSEHRPWMQTVYRVPSSQPLSTSFRFRYDARFIQDLGSESLVDEFSFNNRWRFNNALRYNFGELISPNTRFATAFLNESLFRTGPGTSGFRYEHRTHLLGQLTKANFTYSLGYVMRYIPLNAETIRINHGPVFWLSINLNAMKNRKIQTFEEFPSDHSH</sequence>
<keyword evidence="1" id="KW-0732">Signal</keyword>
<protein>
    <recommendedName>
        <fullName evidence="4">DUF2490 domain-containing protein</fullName>
    </recommendedName>
</protein>